<dbReference type="Gene3D" id="1.20.950.20">
    <property type="entry name" value="Transmembrane di-heme cytochromes, Chain C"/>
    <property type="match status" value="2"/>
</dbReference>
<reference evidence="15 16" key="1">
    <citation type="submission" date="2018-06" db="EMBL/GenBank/DDBJ databases">
        <title>Genomic Encyclopedia of Type Strains, Phase IV (KMG-IV): sequencing the most valuable type-strain genomes for metagenomic binning, comparative biology and taxonomic classification.</title>
        <authorList>
            <person name="Goeker M."/>
        </authorList>
    </citation>
    <scope>NUCLEOTIDE SEQUENCE [LARGE SCALE GENOMIC DNA]</scope>
    <source>
        <strain evidence="15 16">DSM 24875</strain>
    </source>
</reference>
<dbReference type="SUPFAM" id="SSF81342">
    <property type="entry name" value="Transmembrane di-heme cytochromes"/>
    <property type="match status" value="1"/>
</dbReference>
<comment type="caution">
    <text evidence="15">The sequence shown here is derived from an EMBL/GenBank/DDBJ whole genome shotgun (WGS) entry which is preliminary data.</text>
</comment>
<dbReference type="Pfam" id="PF01292">
    <property type="entry name" value="Ni_hydr_CYTB"/>
    <property type="match status" value="1"/>
</dbReference>
<evidence type="ECO:0000256" key="13">
    <source>
        <dbReference type="SAM" id="Phobius"/>
    </source>
</evidence>
<evidence type="ECO:0000256" key="1">
    <source>
        <dbReference type="ARBA" id="ARBA00001970"/>
    </source>
</evidence>
<evidence type="ECO:0000259" key="14">
    <source>
        <dbReference type="Pfam" id="PF01292"/>
    </source>
</evidence>
<dbReference type="RefSeq" id="WP_113892113.1">
    <property type="nucleotide sequence ID" value="NZ_QNRK01000039.1"/>
</dbReference>
<feature type="transmembrane region" description="Helical" evidence="13">
    <location>
        <begin position="20"/>
        <end position="38"/>
    </location>
</feature>
<dbReference type="GO" id="GO:0046872">
    <property type="term" value="F:metal ion binding"/>
    <property type="evidence" value="ECO:0007669"/>
    <property type="project" value="UniProtKB-KW"/>
</dbReference>
<gene>
    <name evidence="15" type="ORF">DFR50_13925</name>
</gene>
<keyword evidence="4" id="KW-1003">Cell membrane</keyword>
<keyword evidence="11 13" id="KW-0472">Membrane</keyword>
<dbReference type="InterPro" id="IPR016174">
    <property type="entry name" value="Di-haem_cyt_TM"/>
</dbReference>
<evidence type="ECO:0000256" key="3">
    <source>
        <dbReference type="ARBA" id="ARBA00022448"/>
    </source>
</evidence>
<evidence type="ECO:0000256" key="4">
    <source>
        <dbReference type="ARBA" id="ARBA00022475"/>
    </source>
</evidence>
<feature type="transmembrane region" description="Helical" evidence="13">
    <location>
        <begin position="149"/>
        <end position="170"/>
    </location>
</feature>
<feature type="domain" description="Cytochrome b561 bacterial/Ni-hydrogenase" evidence="14">
    <location>
        <begin position="12"/>
        <end position="182"/>
    </location>
</feature>
<evidence type="ECO:0000256" key="8">
    <source>
        <dbReference type="ARBA" id="ARBA00022982"/>
    </source>
</evidence>
<dbReference type="GO" id="GO:0020037">
    <property type="term" value="F:heme binding"/>
    <property type="evidence" value="ECO:0007669"/>
    <property type="project" value="TreeGrafter"/>
</dbReference>
<keyword evidence="10" id="KW-0408">Iron</keyword>
<evidence type="ECO:0000256" key="2">
    <source>
        <dbReference type="ARBA" id="ARBA00004651"/>
    </source>
</evidence>
<evidence type="ECO:0000256" key="6">
    <source>
        <dbReference type="ARBA" id="ARBA00022692"/>
    </source>
</evidence>
<dbReference type="InterPro" id="IPR052168">
    <property type="entry name" value="Cytochrome_b561_oxidase"/>
</dbReference>
<proteinExistence type="inferred from homology"/>
<evidence type="ECO:0000256" key="10">
    <source>
        <dbReference type="ARBA" id="ARBA00023004"/>
    </source>
</evidence>
<keyword evidence="6 13" id="KW-0812">Transmembrane</keyword>
<dbReference type="InterPro" id="IPR011577">
    <property type="entry name" value="Cyt_b561_bac/Ni-Hgenase"/>
</dbReference>
<dbReference type="EMBL" id="QNRK01000039">
    <property type="protein sequence ID" value="RBP04548.1"/>
    <property type="molecule type" value="Genomic_DNA"/>
</dbReference>
<dbReference type="PANTHER" id="PTHR30529:SF1">
    <property type="entry name" value="CYTOCHROME B561 HOMOLOG 2"/>
    <property type="match status" value="1"/>
</dbReference>
<accession>A0A366EQ88</accession>
<comment type="similarity">
    <text evidence="12">Belongs to the cytochrome b561 family.</text>
</comment>
<feature type="transmembrane region" description="Helical" evidence="13">
    <location>
        <begin position="90"/>
        <end position="113"/>
    </location>
</feature>
<keyword evidence="9 13" id="KW-1133">Transmembrane helix</keyword>
<organism evidence="15 16">
    <name type="scientific">Roseiarcus fermentans</name>
    <dbReference type="NCBI Taxonomy" id="1473586"/>
    <lineage>
        <taxon>Bacteria</taxon>
        <taxon>Pseudomonadati</taxon>
        <taxon>Pseudomonadota</taxon>
        <taxon>Alphaproteobacteria</taxon>
        <taxon>Hyphomicrobiales</taxon>
        <taxon>Roseiarcaceae</taxon>
        <taxon>Roseiarcus</taxon>
    </lineage>
</organism>
<keyword evidence="5" id="KW-0349">Heme</keyword>
<dbReference type="GO" id="GO:0009055">
    <property type="term" value="F:electron transfer activity"/>
    <property type="evidence" value="ECO:0007669"/>
    <property type="project" value="InterPro"/>
</dbReference>
<keyword evidence="7" id="KW-0479">Metal-binding</keyword>
<dbReference type="GO" id="GO:0022904">
    <property type="term" value="P:respiratory electron transport chain"/>
    <property type="evidence" value="ECO:0007669"/>
    <property type="project" value="InterPro"/>
</dbReference>
<dbReference type="AlphaFoldDB" id="A0A366EQ88"/>
<comment type="subcellular location">
    <subcellularLocation>
        <location evidence="2">Cell membrane</location>
        <topology evidence="2">Multi-pass membrane protein</topology>
    </subcellularLocation>
</comment>
<name>A0A366EQ88_9HYPH</name>
<evidence type="ECO:0000256" key="11">
    <source>
        <dbReference type="ARBA" id="ARBA00023136"/>
    </source>
</evidence>
<feature type="transmembrane region" description="Helical" evidence="13">
    <location>
        <begin position="50"/>
        <end position="70"/>
    </location>
</feature>
<comment type="cofactor">
    <cofactor evidence="1">
        <name>heme b</name>
        <dbReference type="ChEBI" id="CHEBI:60344"/>
    </cofactor>
</comment>
<protein>
    <submittedName>
        <fullName evidence="15">Cytochrome b561</fullName>
    </submittedName>
</protein>
<evidence type="ECO:0000256" key="7">
    <source>
        <dbReference type="ARBA" id="ARBA00022723"/>
    </source>
</evidence>
<dbReference type="OrthoDB" id="1247465at2"/>
<evidence type="ECO:0000256" key="12">
    <source>
        <dbReference type="ARBA" id="ARBA00037975"/>
    </source>
</evidence>
<keyword evidence="8" id="KW-0249">Electron transport</keyword>
<keyword evidence="3" id="KW-0813">Transport</keyword>
<keyword evidence="16" id="KW-1185">Reference proteome</keyword>
<evidence type="ECO:0000256" key="9">
    <source>
        <dbReference type="ARBA" id="ARBA00022989"/>
    </source>
</evidence>
<evidence type="ECO:0000256" key="5">
    <source>
        <dbReference type="ARBA" id="ARBA00022617"/>
    </source>
</evidence>
<sequence>MKSYTPAQFIAVYNPAFRTLHWLMALLILIGLGLGVWASQLPKGDLRSEILFVHKSFGVAVLALVVIRILARLVLGLPAYPAPLGRLTEIAAGGAHAALYVLMIALPISGWVMSGFAGREVSFFGLYTLPQLVSENKELAGRAALAHEVLAWAIGVVIAVHLLAVVWHVVVKRDAVLTRMWPRWTPART</sequence>
<evidence type="ECO:0000313" key="16">
    <source>
        <dbReference type="Proteomes" id="UP000253529"/>
    </source>
</evidence>
<dbReference type="Proteomes" id="UP000253529">
    <property type="component" value="Unassembled WGS sequence"/>
</dbReference>
<dbReference type="PANTHER" id="PTHR30529">
    <property type="entry name" value="CYTOCHROME B561"/>
    <property type="match status" value="1"/>
</dbReference>
<evidence type="ECO:0000313" key="15">
    <source>
        <dbReference type="EMBL" id="RBP04548.1"/>
    </source>
</evidence>
<dbReference type="GO" id="GO:0005886">
    <property type="term" value="C:plasma membrane"/>
    <property type="evidence" value="ECO:0007669"/>
    <property type="project" value="UniProtKB-SubCell"/>
</dbReference>